<organism evidence="2 3">
    <name type="scientific">Ceraceosorus bombacis</name>
    <dbReference type="NCBI Taxonomy" id="401625"/>
    <lineage>
        <taxon>Eukaryota</taxon>
        <taxon>Fungi</taxon>
        <taxon>Dikarya</taxon>
        <taxon>Basidiomycota</taxon>
        <taxon>Ustilaginomycotina</taxon>
        <taxon>Exobasidiomycetes</taxon>
        <taxon>Ceraceosorales</taxon>
        <taxon>Ceraceosoraceae</taxon>
        <taxon>Ceraceosorus</taxon>
    </lineage>
</organism>
<feature type="transmembrane region" description="Helical" evidence="1">
    <location>
        <begin position="25"/>
        <end position="44"/>
    </location>
</feature>
<sequence>MRCKAQQPSVNELPLQGRPRARMRFARLGCSSLCTAYATMWIWAPFSIATPVKRAGIQRKSTRTRFIMFGADAPSRRSAADACKVLVCSTPPAQRYATPRLRKVPERNVPPYRVRGGWRGGS</sequence>
<reference evidence="2 3" key="1">
    <citation type="submission" date="2014-09" db="EMBL/GenBank/DDBJ databases">
        <authorList>
            <person name="Magalhaes I.L.F."/>
            <person name="Oliveira U."/>
            <person name="Santos F.R."/>
            <person name="Vidigal T.H.D.A."/>
            <person name="Brescovit A.D."/>
            <person name="Santos A.J."/>
        </authorList>
    </citation>
    <scope>NUCLEOTIDE SEQUENCE [LARGE SCALE GENOMIC DNA]</scope>
</reference>
<proteinExistence type="predicted"/>
<keyword evidence="1" id="KW-0472">Membrane</keyword>
<name>A0A0P1BIK5_9BASI</name>
<dbReference type="EMBL" id="CCYA01000273">
    <property type="protein sequence ID" value="CEH15909.1"/>
    <property type="molecule type" value="Genomic_DNA"/>
</dbReference>
<dbReference type="AlphaFoldDB" id="A0A0P1BIK5"/>
<keyword evidence="3" id="KW-1185">Reference proteome</keyword>
<accession>A0A0P1BIK5</accession>
<dbReference type="Proteomes" id="UP000054845">
    <property type="component" value="Unassembled WGS sequence"/>
</dbReference>
<evidence type="ECO:0000313" key="2">
    <source>
        <dbReference type="EMBL" id="CEH15909.1"/>
    </source>
</evidence>
<keyword evidence="1" id="KW-0812">Transmembrane</keyword>
<evidence type="ECO:0000313" key="3">
    <source>
        <dbReference type="Proteomes" id="UP000054845"/>
    </source>
</evidence>
<keyword evidence="1" id="KW-1133">Transmembrane helix</keyword>
<protein>
    <submittedName>
        <fullName evidence="2">Uncharacterized protein</fullName>
    </submittedName>
</protein>
<evidence type="ECO:0000256" key="1">
    <source>
        <dbReference type="SAM" id="Phobius"/>
    </source>
</evidence>